<evidence type="ECO:0000256" key="1">
    <source>
        <dbReference type="ARBA" id="ARBA00001974"/>
    </source>
</evidence>
<keyword evidence="6" id="KW-0503">Monooxygenase</keyword>
<evidence type="ECO:0000259" key="5">
    <source>
        <dbReference type="Pfam" id="PF01494"/>
    </source>
</evidence>
<name>A0ABW0YY58_9ACTN</name>
<keyword evidence="2" id="KW-0285">Flavoprotein</keyword>
<reference evidence="7" key="1">
    <citation type="journal article" date="2019" name="Int. J. Syst. Evol. Microbiol.">
        <title>The Global Catalogue of Microorganisms (GCM) 10K type strain sequencing project: providing services to taxonomists for standard genome sequencing and annotation.</title>
        <authorList>
            <consortium name="The Broad Institute Genomics Platform"/>
            <consortium name="The Broad Institute Genome Sequencing Center for Infectious Disease"/>
            <person name="Wu L."/>
            <person name="Ma J."/>
        </authorList>
    </citation>
    <scope>NUCLEOTIDE SEQUENCE [LARGE SCALE GENOMIC DNA]</scope>
    <source>
        <strain evidence="7">CGMCC 4.7304</strain>
    </source>
</reference>
<protein>
    <submittedName>
        <fullName evidence="6">FAD-dependent monooxygenase</fullName>
    </submittedName>
</protein>
<evidence type="ECO:0000313" key="7">
    <source>
        <dbReference type="Proteomes" id="UP001596083"/>
    </source>
</evidence>
<evidence type="ECO:0000256" key="4">
    <source>
        <dbReference type="SAM" id="MobiDB-lite"/>
    </source>
</evidence>
<keyword evidence="7" id="KW-1185">Reference proteome</keyword>
<dbReference type="PRINTS" id="PR00420">
    <property type="entry name" value="RNGMNOXGNASE"/>
</dbReference>
<feature type="compositionally biased region" description="Basic and acidic residues" evidence="4">
    <location>
        <begin position="429"/>
        <end position="441"/>
    </location>
</feature>
<dbReference type="GO" id="GO:0004497">
    <property type="term" value="F:monooxygenase activity"/>
    <property type="evidence" value="ECO:0007669"/>
    <property type="project" value="UniProtKB-KW"/>
</dbReference>
<dbReference type="NCBIfam" id="NF004780">
    <property type="entry name" value="PRK06126.1"/>
    <property type="match status" value="1"/>
</dbReference>
<dbReference type="Gene3D" id="3.30.9.10">
    <property type="entry name" value="D-Amino Acid Oxidase, subunit A, domain 2"/>
    <property type="match status" value="1"/>
</dbReference>
<dbReference type="InterPro" id="IPR050641">
    <property type="entry name" value="RIFMO-like"/>
</dbReference>
<comment type="cofactor">
    <cofactor evidence="1">
        <name>FAD</name>
        <dbReference type="ChEBI" id="CHEBI:57692"/>
    </cofactor>
</comment>
<dbReference type="SUPFAM" id="SSF51905">
    <property type="entry name" value="FAD/NAD(P)-binding domain"/>
    <property type="match status" value="1"/>
</dbReference>
<dbReference type="PANTHER" id="PTHR43004:SF19">
    <property type="entry name" value="BINDING MONOOXYGENASE, PUTATIVE (JCVI)-RELATED"/>
    <property type="match status" value="1"/>
</dbReference>
<feature type="region of interest" description="Disordered" evidence="4">
    <location>
        <begin position="413"/>
        <end position="443"/>
    </location>
</feature>
<accession>A0ABW0YY58</accession>
<comment type="caution">
    <text evidence="6">The sequence shown here is derived from an EMBL/GenBank/DDBJ whole genome shotgun (WGS) entry which is preliminary data.</text>
</comment>
<gene>
    <name evidence="6" type="ORF">ACFP1Z_03930</name>
</gene>
<dbReference type="Proteomes" id="UP001596083">
    <property type="component" value="Unassembled WGS sequence"/>
</dbReference>
<organism evidence="6 7">
    <name type="scientific">Streptomyces gamaensis</name>
    <dbReference type="NCBI Taxonomy" id="1763542"/>
    <lineage>
        <taxon>Bacteria</taxon>
        <taxon>Bacillati</taxon>
        <taxon>Actinomycetota</taxon>
        <taxon>Actinomycetes</taxon>
        <taxon>Kitasatosporales</taxon>
        <taxon>Streptomycetaceae</taxon>
        <taxon>Streptomyces</taxon>
    </lineage>
</organism>
<feature type="domain" description="FAD-binding" evidence="5">
    <location>
        <begin position="7"/>
        <end position="353"/>
    </location>
</feature>
<dbReference type="InterPro" id="IPR002938">
    <property type="entry name" value="FAD-bd"/>
</dbReference>
<dbReference type="EMBL" id="JBHSPB010000002">
    <property type="protein sequence ID" value="MFC5719335.1"/>
    <property type="molecule type" value="Genomic_DNA"/>
</dbReference>
<dbReference type="RefSeq" id="WP_390314420.1">
    <property type="nucleotide sequence ID" value="NZ_JBHSPB010000002.1"/>
</dbReference>
<proteinExistence type="predicted"/>
<dbReference type="InterPro" id="IPR036188">
    <property type="entry name" value="FAD/NAD-bd_sf"/>
</dbReference>
<dbReference type="Pfam" id="PF21274">
    <property type="entry name" value="Rng_hyd_C"/>
    <property type="match status" value="1"/>
</dbReference>
<evidence type="ECO:0000256" key="2">
    <source>
        <dbReference type="ARBA" id="ARBA00022630"/>
    </source>
</evidence>
<evidence type="ECO:0000256" key="3">
    <source>
        <dbReference type="ARBA" id="ARBA00022827"/>
    </source>
</evidence>
<sequence length="543" mass="58367">MAGARLETDVVVAGGGPVGLALARDLGRRGVRTLVLEASDGTVTRPRTATVGPRSMELLRRWGLAGRVRAAGWPGDHPLDVAWVTALGGHEIHRLRLGTCDERPAQPWTPEPGHICPQDVLLPLLAEAVGTHPGGPLRRLCRFDAFTEHADGVTVTATDLGDGGELTVDAQYLAGCDGSSSAVREAAGIKAPDRYTTRVLRDIVFRAPRLREQLGPRAALLYFLTRPPALRFPLRALDGRELYRLLVPADGAQGLDAGALVRAAVALDTPLETLSEHVWHLTHRVASAYRAGRVLLCGDAAHTLSPSGGLGLDIGLADAADLGWKLAGTVAGWAGPGLLDSYDTERRPVAEAGLEVARTHLVRTLRRELPAALLLDSAEGKQARAELAEQLSGSEVRREFDCPDVHFGHRYTSPLVVPDAPERNPGPAADDRRPRGRDAWRGEALPGGRAPHVWLADGTSTLDLFGPAFHLLRFTESVRLTAFTAAFARRHVPLTTTRCPDRRVAACYGRPYVLVRPDGHVAWRGGELPFDAGTLADRLRGAR</sequence>
<dbReference type="PANTHER" id="PTHR43004">
    <property type="entry name" value="TRK SYSTEM POTASSIUM UPTAKE PROTEIN"/>
    <property type="match status" value="1"/>
</dbReference>
<keyword evidence="3" id="KW-0274">FAD</keyword>
<evidence type="ECO:0000313" key="6">
    <source>
        <dbReference type="EMBL" id="MFC5719335.1"/>
    </source>
</evidence>
<keyword evidence="6" id="KW-0560">Oxidoreductase</keyword>
<dbReference type="Pfam" id="PF01494">
    <property type="entry name" value="FAD_binding_3"/>
    <property type="match status" value="1"/>
</dbReference>
<dbReference type="Gene3D" id="3.50.50.60">
    <property type="entry name" value="FAD/NAD(P)-binding domain"/>
    <property type="match status" value="1"/>
</dbReference>
<dbReference type="Gene3D" id="3.40.30.120">
    <property type="match status" value="1"/>
</dbReference>